<keyword evidence="7" id="KW-0805">Transcription regulation</keyword>
<keyword evidence="5" id="KW-0378">Hydrolase</keyword>
<evidence type="ECO:0000313" key="11">
    <source>
        <dbReference type="Proteomes" id="UP000289886"/>
    </source>
</evidence>
<reference evidence="10 11" key="1">
    <citation type="submission" date="2019-01" db="EMBL/GenBank/DDBJ databases">
        <title>Draft Genome and Complete Hox-Cluster Characterization of the Sterlet Sturgeon (Acipenser ruthenus).</title>
        <authorList>
            <person name="Wei Q."/>
        </authorList>
    </citation>
    <scope>NUCLEOTIDE SEQUENCE [LARGE SCALE GENOMIC DNA]</scope>
    <source>
        <strain evidence="10">WHYD16114868_AA</strain>
        <tissue evidence="10">Blood</tissue>
    </source>
</reference>
<gene>
    <name evidence="10" type="ORF">EOD39_9755</name>
</gene>
<evidence type="ECO:0000256" key="1">
    <source>
        <dbReference type="ARBA" id="ARBA00004123"/>
    </source>
</evidence>
<keyword evidence="4" id="KW-0678">Repressor</keyword>
<dbReference type="Proteomes" id="UP000289886">
    <property type="component" value="Unassembled WGS sequence"/>
</dbReference>
<dbReference type="EMBL" id="SCEB01215643">
    <property type="protein sequence ID" value="RXM28435.1"/>
    <property type="molecule type" value="Genomic_DNA"/>
</dbReference>
<protein>
    <recommendedName>
        <fullName evidence="3">histone deacetylase</fullName>
        <ecNumber evidence="3">3.5.1.98</ecNumber>
    </recommendedName>
</protein>
<dbReference type="PANTHER" id="PTHR45364">
    <property type="entry name" value="HISTONE DEACETYLASE 9-RELATED"/>
    <property type="match status" value="1"/>
</dbReference>
<accession>A0A444TZU7</accession>
<comment type="caution">
    <text evidence="10">The sequence shown here is derived from an EMBL/GenBank/DDBJ whole genome shotgun (WGS) entry which is preliminary data.</text>
</comment>
<dbReference type="AlphaFoldDB" id="A0A444TZU7"/>
<comment type="similarity">
    <text evidence="2">Belongs to the histone deacetylase family. HD type 2 subfamily.</text>
</comment>
<evidence type="ECO:0000256" key="9">
    <source>
        <dbReference type="ARBA" id="ARBA00023242"/>
    </source>
</evidence>
<keyword evidence="11" id="KW-1185">Reference proteome</keyword>
<keyword evidence="8" id="KW-0804">Transcription</keyword>
<dbReference type="GO" id="GO:0141221">
    <property type="term" value="F:histone deacetylase activity, hydrolytic mechanism"/>
    <property type="evidence" value="ECO:0007669"/>
    <property type="project" value="UniProtKB-EC"/>
</dbReference>
<evidence type="ECO:0000256" key="6">
    <source>
        <dbReference type="ARBA" id="ARBA00022853"/>
    </source>
</evidence>
<evidence type="ECO:0000313" key="10">
    <source>
        <dbReference type="EMBL" id="RXM28435.1"/>
    </source>
</evidence>
<evidence type="ECO:0000256" key="2">
    <source>
        <dbReference type="ARBA" id="ARBA00007738"/>
    </source>
</evidence>
<keyword evidence="9" id="KW-0539">Nucleus</keyword>
<evidence type="ECO:0000256" key="5">
    <source>
        <dbReference type="ARBA" id="ARBA00022801"/>
    </source>
</evidence>
<dbReference type="EC" id="3.5.1.98" evidence="3"/>
<dbReference type="GO" id="GO:0005634">
    <property type="term" value="C:nucleus"/>
    <property type="evidence" value="ECO:0007669"/>
    <property type="project" value="UniProtKB-SubCell"/>
</dbReference>
<name>A0A444TZU7_ACIRT</name>
<proteinExistence type="inferred from homology"/>
<evidence type="ECO:0000256" key="4">
    <source>
        <dbReference type="ARBA" id="ARBA00022491"/>
    </source>
</evidence>
<dbReference type="PANTHER" id="PTHR45364:SF12">
    <property type="entry name" value="HISTONE DEACETYLASE"/>
    <property type="match status" value="1"/>
</dbReference>
<evidence type="ECO:0000256" key="7">
    <source>
        <dbReference type="ARBA" id="ARBA00023015"/>
    </source>
</evidence>
<comment type="subcellular location">
    <subcellularLocation>
        <location evidence="1">Nucleus</location>
    </subcellularLocation>
</comment>
<keyword evidence="6" id="KW-0156">Chromatin regulator</keyword>
<evidence type="ECO:0000256" key="3">
    <source>
        <dbReference type="ARBA" id="ARBA00012111"/>
    </source>
</evidence>
<organism evidence="10 11">
    <name type="scientific">Acipenser ruthenus</name>
    <name type="common">Sterlet sturgeon</name>
    <dbReference type="NCBI Taxonomy" id="7906"/>
    <lineage>
        <taxon>Eukaryota</taxon>
        <taxon>Metazoa</taxon>
        <taxon>Chordata</taxon>
        <taxon>Craniata</taxon>
        <taxon>Vertebrata</taxon>
        <taxon>Euteleostomi</taxon>
        <taxon>Actinopterygii</taxon>
        <taxon>Chondrostei</taxon>
        <taxon>Acipenseriformes</taxon>
        <taxon>Acipenseridae</taxon>
        <taxon>Acipenser</taxon>
    </lineage>
</organism>
<sequence length="156" mass="16283">MRSHHRTMNADGCASQLSLYTSPSLPNISLGLPTSVTAANSHINAPQKLSAQQEAERQAIQSMRQGGALTGKFVSTTSLPACLSTAGPHDADAATGTANSHSHSSLLQHVLRLEQARQQSALLAGTPPCIALPVCIPSLQLIASVQRFDAVLVHCA</sequence>
<evidence type="ECO:0000256" key="8">
    <source>
        <dbReference type="ARBA" id="ARBA00023163"/>
    </source>
</evidence>